<dbReference type="PANTHER" id="PTHR15727:SF3">
    <property type="entry name" value="RING FINGER PROTEIN 214"/>
    <property type="match status" value="1"/>
</dbReference>
<organism evidence="8 9">
    <name type="scientific">Eleutherodactylus coqui</name>
    <name type="common">Puerto Rican coqui</name>
    <dbReference type="NCBI Taxonomy" id="57060"/>
    <lineage>
        <taxon>Eukaryota</taxon>
        <taxon>Metazoa</taxon>
        <taxon>Chordata</taxon>
        <taxon>Craniata</taxon>
        <taxon>Vertebrata</taxon>
        <taxon>Euteleostomi</taxon>
        <taxon>Amphibia</taxon>
        <taxon>Batrachia</taxon>
        <taxon>Anura</taxon>
        <taxon>Neobatrachia</taxon>
        <taxon>Hyloidea</taxon>
        <taxon>Eleutherodactylidae</taxon>
        <taxon>Eleutherodactylinae</taxon>
        <taxon>Eleutherodactylus</taxon>
        <taxon>Eleutherodactylus</taxon>
    </lineage>
</organism>
<dbReference type="InterPro" id="IPR056872">
    <property type="entry name" value="TTC3/DZIP3-like_helical"/>
</dbReference>
<dbReference type="InterPro" id="IPR001841">
    <property type="entry name" value="Znf_RING"/>
</dbReference>
<dbReference type="AlphaFoldDB" id="A0A8J6F7G4"/>
<evidence type="ECO:0000313" key="9">
    <source>
        <dbReference type="Proteomes" id="UP000770717"/>
    </source>
</evidence>
<dbReference type="Pfam" id="PF24905">
    <property type="entry name" value="TTC3_9th"/>
    <property type="match status" value="1"/>
</dbReference>
<dbReference type="InterPro" id="IPR056870">
    <property type="entry name" value="TTC3/DZIP3/RBM44-like_helical"/>
</dbReference>
<sequence length="520" mass="58645">MLSPCTTAEDMPAGNMADGDGVCWPTAEEDPCRLQARGVAVQTECEKQDAETLTDKDTEKLLKLLVGRRELLKDTYQEVLDRQIQAEKQLQVQIKQLRQQNEEETQRHKVYIKNIQDLTIKKEEARKKIEKERREPSQKEQDLGAELLKLQSKNESLQKEHNEMEKKITDLLAEQMAERKEWDAELTALRKKDSQVNQSAIEQMETVKRAEVMSLESRRDLLLISLEEAEKEAEVTLSYLRVAPSNSEWIQLKQRWDARLAGIHQMKTNLQEQFETQIKQVKNGTKLSNLPSIMTPNLTPPPSDPSLMLQRIAFAPAQMSSQSMPSTDIGLHGKSSLPHQHSHSVPFTPSFPGNVASAPNLLGASQNSGTSEVPGTDKLSKILEKLQARFPQYNKGHLTNILQQIKMRRGTLSGLTVEALCQLVETHIEQHQLKESAIPAAKPIGHGRPQYPAAQRTTTFLPPAYGGYSGRPQVCFMCQTIVQPLDRQPMSCNHVIHRECAKSWSSTNHDGACLFCPSQR</sequence>
<dbReference type="Proteomes" id="UP000770717">
    <property type="component" value="Unassembled WGS sequence"/>
</dbReference>
<evidence type="ECO:0000256" key="5">
    <source>
        <dbReference type="SAM" id="Coils"/>
    </source>
</evidence>
<dbReference type="GO" id="GO:0008270">
    <property type="term" value="F:zinc ion binding"/>
    <property type="evidence" value="ECO:0007669"/>
    <property type="project" value="UniProtKB-KW"/>
</dbReference>
<reference evidence="8" key="1">
    <citation type="thesis" date="2020" institute="ProQuest LLC" country="789 East Eisenhower Parkway, Ann Arbor, MI, USA">
        <title>Comparative Genomics and Chromosome Evolution.</title>
        <authorList>
            <person name="Mudd A.B."/>
        </authorList>
    </citation>
    <scope>NUCLEOTIDE SEQUENCE</scope>
    <source>
        <strain evidence="8">HN-11 Male</strain>
        <tissue evidence="8">Kidney and liver</tissue>
    </source>
</reference>
<keyword evidence="5" id="KW-0175">Coiled coil</keyword>
<comment type="caution">
    <text evidence="8">The sequence shown here is derived from an EMBL/GenBank/DDBJ whole genome shotgun (WGS) entry which is preliminary data.</text>
</comment>
<gene>
    <name evidence="8" type="ORF">GDO78_011270</name>
</gene>
<evidence type="ECO:0000313" key="8">
    <source>
        <dbReference type="EMBL" id="KAG9482499.1"/>
    </source>
</evidence>
<keyword evidence="2 4" id="KW-0863">Zinc-finger</keyword>
<feature type="coiled-coil region" evidence="5">
    <location>
        <begin position="80"/>
        <end position="232"/>
    </location>
</feature>
<evidence type="ECO:0000256" key="3">
    <source>
        <dbReference type="ARBA" id="ARBA00022833"/>
    </source>
</evidence>
<keyword evidence="9" id="KW-1185">Reference proteome</keyword>
<name>A0A8J6F7G4_ELECQ</name>
<dbReference type="PANTHER" id="PTHR15727">
    <property type="entry name" value="RING FINGER PROTEIN 214"/>
    <property type="match status" value="1"/>
</dbReference>
<protein>
    <recommendedName>
        <fullName evidence="7">RING-type domain-containing protein</fullName>
    </recommendedName>
</protein>
<evidence type="ECO:0000256" key="6">
    <source>
        <dbReference type="SAM" id="MobiDB-lite"/>
    </source>
</evidence>
<dbReference type="EMBL" id="WNTK01000006">
    <property type="protein sequence ID" value="KAG9482499.1"/>
    <property type="molecule type" value="Genomic_DNA"/>
</dbReference>
<dbReference type="SUPFAM" id="SSF57850">
    <property type="entry name" value="RING/U-box"/>
    <property type="match status" value="1"/>
</dbReference>
<dbReference type="PROSITE" id="PS50089">
    <property type="entry name" value="ZF_RING_2"/>
    <property type="match status" value="1"/>
</dbReference>
<proteinExistence type="predicted"/>
<keyword evidence="1" id="KW-0479">Metal-binding</keyword>
<evidence type="ECO:0000256" key="2">
    <source>
        <dbReference type="ARBA" id="ARBA00022771"/>
    </source>
</evidence>
<evidence type="ECO:0000256" key="4">
    <source>
        <dbReference type="PROSITE-ProRule" id="PRU00175"/>
    </source>
</evidence>
<evidence type="ECO:0000259" key="7">
    <source>
        <dbReference type="PROSITE" id="PS50089"/>
    </source>
</evidence>
<feature type="region of interest" description="Disordered" evidence="6">
    <location>
        <begin position="323"/>
        <end position="343"/>
    </location>
</feature>
<dbReference type="Pfam" id="PF24525">
    <property type="entry name" value="TTC3"/>
    <property type="match status" value="1"/>
</dbReference>
<keyword evidence="3" id="KW-0862">Zinc</keyword>
<accession>A0A8J6F7G4</accession>
<dbReference type="GO" id="GO:0004842">
    <property type="term" value="F:ubiquitin-protein transferase activity"/>
    <property type="evidence" value="ECO:0007669"/>
    <property type="project" value="TreeGrafter"/>
</dbReference>
<evidence type="ECO:0000256" key="1">
    <source>
        <dbReference type="ARBA" id="ARBA00022723"/>
    </source>
</evidence>
<feature type="domain" description="RING-type" evidence="7">
    <location>
        <begin position="475"/>
        <end position="520"/>
    </location>
</feature>
<dbReference type="OrthoDB" id="9834380at2759"/>